<dbReference type="GO" id="GO:0009898">
    <property type="term" value="C:cytoplasmic side of plasma membrane"/>
    <property type="evidence" value="ECO:0007669"/>
    <property type="project" value="TreeGrafter"/>
</dbReference>
<dbReference type="Proteomes" id="UP000254875">
    <property type="component" value="Unassembled WGS sequence"/>
</dbReference>
<comment type="caution">
    <text evidence="2">The sequence shown here is derived from an EMBL/GenBank/DDBJ whole genome shotgun (WGS) entry which is preliminary data.</text>
</comment>
<dbReference type="AlphaFoldDB" id="A0A370N5W7"/>
<dbReference type="GO" id="GO:0016887">
    <property type="term" value="F:ATP hydrolysis activity"/>
    <property type="evidence" value="ECO:0007669"/>
    <property type="project" value="TreeGrafter"/>
</dbReference>
<dbReference type="OrthoDB" id="8595957at2"/>
<proteinExistence type="predicted"/>
<dbReference type="InterPro" id="IPR011006">
    <property type="entry name" value="CheY-like_superfamily"/>
</dbReference>
<dbReference type="GO" id="GO:0005829">
    <property type="term" value="C:cytosol"/>
    <property type="evidence" value="ECO:0007669"/>
    <property type="project" value="TreeGrafter"/>
</dbReference>
<dbReference type="Pfam" id="PF13614">
    <property type="entry name" value="AAA_31"/>
    <property type="match status" value="1"/>
</dbReference>
<dbReference type="Gene3D" id="3.40.50.300">
    <property type="entry name" value="P-loop containing nucleotide triphosphate hydrolases"/>
    <property type="match status" value="1"/>
</dbReference>
<reference evidence="3" key="1">
    <citation type="submission" date="2018-05" db="EMBL/GenBank/DDBJ databases">
        <authorList>
            <person name="Feng T."/>
        </authorList>
    </citation>
    <scope>NUCLEOTIDE SEQUENCE [LARGE SCALE GENOMIC DNA]</scope>
    <source>
        <strain evidence="3">S27</strain>
    </source>
</reference>
<protein>
    <submittedName>
        <fullName evidence="2">Pilus assembly protein CpaE</fullName>
    </submittedName>
</protein>
<dbReference type="GO" id="GO:0051782">
    <property type="term" value="P:negative regulation of cell division"/>
    <property type="evidence" value="ECO:0007669"/>
    <property type="project" value="TreeGrafter"/>
</dbReference>
<dbReference type="InterPro" id="IPR050625">
    <property type="entry name" value="ParA/MinD_ATPase"/>
</dbReference>
<dbReference type="InterPro" id="IPR027417">
    <property type="entry name" value="P-loop_NTPase"/>
</dbReference>
<evidence type="ECO:0000259" key="1">
    <source>
        <dbReference type="Pfam" id="PF13614"/>
    </source>
</evidence>
<dbReference type="SUPFAM" id="SSF52540">
    <property type="entry name" value="P-loop containing nucleoside triphosphate hydrolases"/>
    <property type="match status" value="1"/>
</dbReference>
<dbReference type="SUPFAM" id="SSF52172">
    <property type="entry name" value="CheY-like"/>
    <property type="match status" value="1"/>
</dbReference>
<dbReference type="RefSeq" id="WP_115102761.1">
    <property type="nucleotide sequence ID" value="NZ_QHKS01000012.1"/>
</dbReference>
<keyword evidence="3" id="KW-1185">Reference proteome</keyword>
<evidence type="ECO:0000313" key="2">
    <source>
        <dbReference type="EMBL" id="RDK01010.1"/>
    </source>
</evidence>
<dbReference type="GO" id="GO:0005524">
    <property type="term" value="F:ATP binding"/>
    <property type="evidence" value="ECO:0007669"/>
    <property type="project" value="TreeGrafter"/>
</dbReference>
<gene>
    <name evidence="2" type="ORF">DLM46_19540</name>
</gene>
<dbReference type="PANTHER" id="PTHR43384">
    <property type="entry name" value="SEPTUM SITE-DETERMINING PROTEIN MIND HOMOLOG, CHLOROPLASTIC-RELATED"/>
    <property type="match status" value="1"/>
</dbReference>
<organism evidence="2 3">
    <name type="scientific">Paraburkholderia lacunae</name>
    <dbReference type="NCBI Taxonomy" id="2211104"/>
    <lineage>
        <taxon>Bacteria</taxon>
        <taxon>Pseudomonadati</taxon>
        <taxon>Pseudomonadota</taxon>
        <taxon>Betaproteobacteria</taxon>
        <taxon>Burkholderiales</taxon>
        <taxon>Burkholderiaceae</taxon>
        <taxon>Paraburkholderia</taxon>
    </lineage>
</organism>
<name>A0A370N5W7_9BURK</name>
<dbReference type="Gene3D" id="3.40.50.2300">
    <property type="match status" value="1"/>
</dbReference>
<accession>A0A370N5W7</accession>
<sequence>MSTGFSFRKGTTAARVVDFIAFVADRNTEQVLKSYVLEQAMPHAHVAIGSIDDAIAYLSKIERSPLFLLVDLHGSAMPLSDLGRLAEVCEPSVQVVALGERNDVGLFRSLLKLGVRDYLVKPLTVELLNRTVSVTEGKINPVVQTRAGKTIALVGSRGGVGVTTIGLNLARHLTDDTHRRVAYVDLNVYGGAANSMLGIHSNNGLTDVLQNVHRLDPQYVERTLVAKGSRLFVLSSELDYGTPRPFQAGALKRVVEVLRDSFHYVMLDVGNRADPLAGEAFDHASRVYLVADRSVHSARETLRLLRYIEERDTNPAASLLLNSPNAATAGKVQPVDFMAAVRRTVLHEVPFEPKAVSTAENLGETLDEKTANDFNQAIARIGSDLTGQQTVAERSFLRKLGIRKR</sequence>
<dbReference type="EMBL" id="QHKS01000012">
    <property type="protein sequence ID" value="RDK01010.1"/>
    <property type="molecule type" value="Genomic_DNA"/>
</dbReference>
<dbReference type="PANTHER" id="PTHR43384:SF13">
    <property type="entry name" value="SLR0110 PROTEIN"/>
    <property type="match status" value="1"/>
</dbReference>
<dbReference type="InterPro" id="IPR025669">
    <property type="entry name" value="AAA_dom"/>
</dbReference>
<feature type="domain" description="AAA" evidence="1">
    <location>
        <begin position="149"/>
        <end position="310"/>
    </location>
</feature>
<evidence type="ECO:0000313" key="3">
    <source>
        <dbReference type="Proteomes" id="UP000254875"/>
    </source>
</evidence>